<dbReference type="SUPFAM" id="SSF52540">
    <property type="entry name" value="P-loop containing nucleoside triphosphate hydrolases"/>
    <property type="match status" value="1"/>
</dbReference>
<evidence type="ECO:0000256" key="5">
    <source>
        <dbReference type="SAM" id="Phobius"/>
    </source>
</evidence>
<dbReference type="PANTHER" id="PTHR10605:SF56">
    <property type="entry name" value="BIFUNCTIONAL HEPARAN SULFATE N-DEACETYLASE_N-SULFOTRANSFERASE"/>
    <property type="match status" value="1"/>
</dbReference>
<accession>A0A7S4ILP2</accession>
<keyword evidence="5" id="KW-0472">Membrane</keyword>
<evidence type="ECO:0000313" key="7">
    <source>
        <dbReference type="EMBL" id="CAE2233264.1"/>
    </source>
</evidence>
<name>A0A7S4ILP2_9EUKA</name>
<keyword evidence="5" id="KW-1133">Transmembrane helix</keyword>
<reference evidence="7" key="1">
    <citation type="submission" date="2021-01" db="EMBL/GenBank/DDBJ databases">
        <authorList>
            <person name="Corre E."/>
            <person name="Pelletier E."/>
            <person name="Niang G."/>
            <person name="Scheremetjew M."/>
            <person name="Finn R."/>
            <person name="Kale V."/>
            <person name="Holt S."/>
            <person name="Cochrane G."/>
            <person name="Meng A."/>
            <person name="Brown T."/>
            <person name="Cohen L."/>
        </authorList>
    </citation>
    <scope>NUCLEOTIDE SEQUENCE</scope>
    <source>
        <strain evidence="7">DIVA3 518/3/11/1/6</strain>
    </source>
</reference>
<dbReference type="Pfam" id="PF00685">
    <property type="entry name" value="Sulfotransfer_1"/>
    <property type="match status" value="1"/>
</dbReference>
<evidence type="ECO:0000256" key="2">
    <source>
        <dbReference type="ARBA" id="ARBA00023180"/>
    </source>
</evidence>
<keyword evidence="5" id="KW-0812">Transmembrane</keyword>
<dbReference type="AlphaFoldDB" id="A0A7S4ILP2"/>
<keyword evidence="2" id="KW-0325">Glycoprotein</keyword>
<feature type="binding site" evidence="4">
    <location>
        <position position="251"/>
    </location>
    <ligand>
        <name>3'-phosphoadenylyl sulfate</name>
        <dbReference type="ChEBI" id="CHEBI:58339"/>
    </ligand>
</feature>
<evidence type="ECO:0000259" key="6">
    <source>
        <dbReference type="Pfam" id="PF00685"/>
    </source>
</evidence>
<evidence type="ECO:0000256" key="3">
    <source>
        <dbReference type="PIRSR" id="PIRSR637359-1"/>
    </source>
</evidence>
<feature type="domain" description="Sulfotransferase" evidence="6">
    <location>
        <begin position="131"/>
        <end position="418"/>
    </location>
</feature>
<feature type="active site" description="For sulfotransferase activity" evidence="3">
    <location>
        <position position="140"/>
    </location>
</feature>
<dbReference type="EMBL" id="HBKP01020160">
    <property type="protein sequence ID" value="CAE2233264.1"/>
    <property type="molecule type" value="Transcribed_RNA"/>
</dbReference>
<dbReference type="InterPro" id="IPR000863">
    <property type="entry name" value="Sulfotransferase_dom"/>
</dbReference>
<keyword evidence="1" id="KW-0808">Transferase</keyword>
<feature type="binding site" evidence="4">
    <location>
        <position position="259"/>
    </location>
    <ligand>
        <name>3'-phosphoadenylyl sulfate</name>
        <dbReference type="ChEBI" id="CHEBI:58339"/>
    </ligand>
</feature>
<dbReference type="PANTHER" id="PTHR10605">
    <property type="entry name" value="HEPARAN SULFATE SULFOTRANSFERASE"/>
    <property type="match status" value="1"/>
</dbReference>
<dbReference type="InterPro" id="IPR027417">
    <property type="entry name" value="P-loop_NTPase"/>
</dbReference>
<dbReference type="InterPro" id="IPR037359">
    <property type="entry name" value="NST/OST"/>
</dbReference>
<feature type="transmembrane region" description="Helical" evidence="5">
    <location>
        <begin position="42"/>
        <end position="61"/>
    </location>
</feature>
<dbReference type="GO" id="GO:0008146">
    <property type="term" value="F:sulfotransferase activity"/>
    <property type="evidence" value="ECO:0007669"/>
    <property type="project" value="InterPro"/>
</dbReference>
<dbReference type="Gene3D" id="3.40.50.300">
    <property type="entry name" value="P-loop containing nucleotide triphosphate hydrolases"/>
    <property type="match status" value="1"/>
</dbReference>
<organism evidence="7">
    <name type="scientific">Vannella robusta</name>
    <dbReference type="NCBI Taxonomy" id="1487602"/>
    <lineage>
        <taxon>Eukaryota</taxon>
        <taxon>Amoebozoa</taxon>
        <taxon>Discosea</taxon>
        <taxon>Flabellinia</taxon>
        <taxon>Vannellidae</taxon>
        <taxon>Vannella</taxon>
    </lineage>
</organism>
<gene>
    <name evidence="7" type="ORF">VSP0166_LOCUS14225</name>
</gene>
<evidence type="ECO:0000256" key="1">
    <source>
        <dbReference type="ARBA" id="ARBA00022679"/>
    </source>
</evidence>
<sequence length="481" mass="54142">MTKKEDLTSWAHGKRGPDILGHKFLRTWQIPFLFSFCCMNSYYGRVLLICFCFVLCAMAIIPGKAHKENKREIQEDIDEIIRLNSDAGGKVTDSFVTWIESADREELRKSAGGMVVNENCYIPTGRTSCAPQFIIAGSMKCGTTSLHTYLLDHPQVLPIKGNGKLNGREILAQKEIRYFIDPLFSTLHKRVGPEGAKNQYFDLFENMPAPGNNKEKQLFSGDATPMYVCQPTAAKRAYSTLPEAKVIIMARNPVDRMYSEFWFRASLKSNSHSSKQNQDSFASCIRTELKKMEYCGVLDVARNLTLSSITEFNSCVKTIGSKATRDRCKAPEYEGMCVPTEGAGFCVNKAVANSFYAAQILSWQELYGDRLLVVNSDEFYAHTPSVMNRIADFIGLDEFDWEPITKQAFNIVSPKANPDAHVVSNNHGGLFVGEMSADKTSSYPPLDKELRAEFENFFDPLNQALTKLIGQPDFWSYSYKD</sequence>
<proteinExistence type="predicted"/>
<protein>
    <recommendedName>
        <fullName evidence="6">Sulfotransferase domain-containing protein</fullName>
    </recommendedName>
</protein>
<evidence type="ECO:0000256" key="4">
    <source>
        <dbReference type="PIRSR" id="PIRSR637359-2"/>
    </source>
</evidence>